<comment type="caution">
    <text evidence="2">The sequence shown here is derived from an EMBL/GenBank/DDBJ whole genome shotgun (WGS) entry which is preliminary data.</text>
</comment>
<gene>
    <name evidence="2" type="ORF">COX09_00665</name>
</gene>
<proteinExistence type="predicted"/>
<feature type="transmembrane region" description="Helical" evidence="1">
    <location>
        <begin position="82"/>
        <end position="100"/>
    </location>
</feature>
<evidence type="ECO:0000313" key="3">
    <source>
        <dbReference type="Proteomes" id="UP000231081"/>
    </source>
</evidence>
<reference evidence="2 3" key="1">
    <citation type="submission" date="2017-09" db="EMBL/GenBank/DDBJ databases">
        <title>Depth-based differentiation of microbial function through sediment-hosted aquifers and enrichment of novel symbionts in the deep terrestrial subsurface.</title>
        <authorList>
            <person name="Probst A.J."/>
            <person name="Ladd B."/>
            <person name="Jarett J.K."/>
            <person name="Geller-Mcgrath D.E."/>
            <person name="Sieber C.M."/>
            <person name="Emerson J.B."/>
            <person name="Anantharaman K."/>
            <person name="Thomas B.C."/>
            <person name="Malmstrom R."/>
            <person name="Stieglmeier M."/>
            <person name="Klingl A."/>
            <person name="Woyke T."/>
            <person name="Ryan C.M."/>
            <person name="Banfield J.F."/>
        </authorList>
    </citation>
    <scope>NUCLEOTIDE SEQUENCE [LARGE SCALE GENOMIC DNA]</scope>
    <source>
        <strain evidence="2">CG23_combo_of_CG06-09_8_20_14_all_47_9</strain>
    </source>
</reference>
<feature type="non-terminal residue" evidence="2">
    <location>
        <position position="146"/>
    </location>
</feature>
<keyword evidence="1" id="KW-0472">Membrane</keyword>
<feature type="transmembrane region" description="Helical" evidence="1">
    <location>
        <begin position="47"/>
        <end position="70"/>
    </location>
</feature>
<accession>A0A2H0B4P8</accession>
<dbReference type="Proteomes" id="UP000231081">
    <property type="component" value="Unassembled WGS sequence"/>
</dbReference>
<organism evidence="2 3">
    <name type="scientific">Candidatus Beckwithbacteria bacterium CG23_combo_of_CG06-09_8_20_14_all_47_9</name>
    <dbReference type="NCBI Taxonomy" id="1974498"/>
    <lineage>
        <taxon>Bacteria</taxon>
        <taxon>Candidatus Beckwithiibacteriota</taxon>
    </lineage>
</organism>
<feature type="transmembrane region" description="Helical" evidence="1">
    <location>
        <begin position="112"/>
        <end position="131"/>
    </location>
</feature>
<evidence type="ECO:0000256" key="1">
    <source>
        <dbReference type="SAM" id="Phobius"/>
    </source>
</evidence>
<evidence type="ECO:0000313" key="2">
    <source>
        <dbReference type="EMBL" id="PIP52601.1"/>
    </source>
</evidence>
<keyword evidence="1" id="KW-0812">Transmembrane</keyword>
<dbReference type="AlphaFoldDB" id="A0A2H0B4P8"/>
<protein>
    <submittedName>
        <fullName evidence="2">Uncharacterized protein</fullName>
    </submittedName>
</protein>
<name>A0A2H0B4P8_9BACT</name>
<keyword evidence="1" id="KW-1133">Transmembrane helix</keyword>
<sequence>MKIGKEYVLAIIGGLFLLAYVLQSGVKPLNLNLTSPYQFLSPGYFKLYPFTGAIILIRSLALFISPLWLLSWFGPAHTAKGVTLLILSGLMQLYALQQVAGAGAPTVSMEWSLSFTIAGLILLLPTAIFFLKGLTNGISGAVNQKL</sequence>
<dbReference type="EMBL" id="PCSQ01000016">
    <property type="protein sequence ID" value="PIP52601.1"/>
    <property type="molecule type" value="Genomic_DNA"/>
</dbReference>